<dbReference type="EMBL" id="JARQZJ010000112">
    <property type="protein sequence ID" value="KAK9887513.1"/>
    <property type="molecule type" value="Genomic_DNA"/>
</dbReference>
<sequence length="198" mass="22058">MEIKSVSIKKHKQDTSGNDDNFPIREYSTFQVQYRYRCPCPLSQKASLETKALDFDKTLHMVSCSWYSRTGSKLIHNPGSFQQCLVRAVQVAEKTGHLKTVNSKITGSDRDNESSDHISYVESELSNTLPGQSDSETSPITEKHLQKDISVGDFAIVRYDNIPYPGLVKEVGNKAASITSVKKCGGRGRFDLVKIASH</sequence>
<name>A0AAW1UXF8_9CUCU</name>
<reference evidence="2 3" key="1">
    <citation type="submission" date="2023-03" db="EMBL/GenBank/DDBJ databases">
        <title>Genome insight into feeding habits of ladybird beetles.</title>
        <authorList>
            <person name="Li H.-S."/>
            <person name="Huang Y.-H."/>
            <person name="Pang H."/>
        </authorList>
    </citation>
    <scope>NUCLEOTIDE SEQUENCE [LARGE SCALE GENOMIC DNA]</scope>
    <source>
        <strain evidence="2">SYSU_2023b</strain>
        <tissue evidence="2">Whole body</tissue>
    </source>
</reference>
<comment type="caution">
    <text evidence="2">The sequence shown here is derived from an EMBL/GenBank/DDBJ whole genome shotgun (WGS) entry which is preliminary data.</text>
</comment>
<evidence type="ECO:0000313" key="2">
    <source>
        <dbReference type="EMBL" id="KAK9887513.1"/>
    </source>
</evidence>
<accession>A0AAW1UXF8</accession>
<proteinExistence type="predicted"/>
<dbReference type="Proteomes" id="UP001431783">
    <property type="component" value="Unassembled WGS sequence"/>
</dbReference>
<evidence type="ECO:0000313" key="3">
    <source>
        <dbReference type="Proteomes" id="UP001431783"/>
    </source>
</evidence>
<keyword evidence="3" id="KW-1185">Reference proteome</keyword>
<organism evidence="2 3">
    <name type="scientific">Henosepilachna vigintioctopunctata</name>
    <dbReference type="NCBI Taxonomy" id="420089"/>
    <lineage>
        <taxon>Eukaryota</taxon>
        <taxon>Metazoa</taxon>
        <taxon>Ecdysozoa</taxon>
        <taxon>Arthropoda</taxon>
        <taxon>Hexapoda</taxon>
        <taxon>Insecta</taxon>
        <taxon>Pterygota</taxon>
        <taxon>Neoptera</taxon>
        <taxon>Endopterygota</taxon>
        <taxon>Coleoptera</taxon>
        <taxon>Polyphaga</taxon>
        <taxon>Cucujiformia</taxon>
        <taxon>Coccinelloidea</taxon>
        <taxon>Coccinellidae</taxon>
        <taxon>Epilachninae</taxon>
        <taxon>Epilachnini</taxon>
        <taxon>Henosepilachna</taxon>
    </lineage>
</organism>
<gene>
    <name evidence="2" type="ORF">WA026_023063</name>
</gene>
<protein>
    <submittedName>
        <fullName evidence="2">Uncharacterized protein</fullName>
    </submittedName>
</protein>
<dbReference type="AlphaFoldDB" id="A0AAW1UXF8"/>
<feature type="region of interest" description="Disordered" evidence="1">
    <location>
        <begin position="1"/>
        <end position="20"/>
    </location>
</feature>
<evidence type="ECO:0000256" key="1">
    <source>
        <dbReference type="SAM" id="MobiDB-lite"/>
    </source>
</evidence>